<keyword evidence="1" id="KW-0064">Aspartyl protease</keyword>
<evidence type="ECO:0000313" key="5">
    <source>
        <dbReference type="Proteomes" id="UP001219525"/>
    </source>
</evidence>
<keyword evidence="5" id="KW-1185">Reference proteome</keyword>
<proteinExistence type="predicted"/>
<dbReference type="InterPro" id="IPR021109">
    <property type="entry name" value="Peptidase_aspartic_dom_sf"/>
</dbReference>
<dbReference type="PROSITE" id="PS00141">
    <property type="entry name" value="ASP_PROTEASE"/>
    <property type="match status" value="1"/>
</dbReference>
<dbReference type="InterPro" id="IPR025165">
    <property type="entry name" value="DUF4100"/>
</dbReference>
<feature type="region of interest" description="Disordered" evidence="2">
    <location>
        <begin position="384"/>
        <end position="492"/>
    </location>
</feature>
<name>A0AAD6V7W0_9AGAR</name>
<dbReference type="CDD" id="cd00303">
    <property type="entry name" value="retropepsin_like"/>
    <property type="match status" value="1"/>
</dbReference>
<dbReference type="Pfam" id="PF13975">
    <property type="entry name" value="gag-asp_proteas"/>
    <property type="match status" value="1"/>
</dbReference>
<feature type="compositionally biased region" description="Polar residues" evidence="2">
    <location>
        <begin position="750"/>
        <end position="760"/>
    </location>
</feature>
<keyword evidence="1" id="KW-0378">Hydrolase</keyword>
<dbReference type="GO" id="GO:0004190">
    <property type="term" value="F:aspartic-type endopeptidase activity"/>
    <property type="evidence" value="ECO:0007669"/>
    <property type="project" value="UniProtKB-KW"/>
</dbReference>
<keyword evidence="1" id="KW-0645">Protease</keyword>
<comment type="caution">
    <text evidence="4">The sequence shown here is derived from an EMBL/GenBank/DDBJ whole genome shotgun (WGS) entry which is preliminary data.</text>
</comment>
<feature type="domain" description="DUF4100" evidence="3">
    <location>
        <begin position="321"/>
        <end position="545"/>
    </location>
</feature>
<gene>
    <name evidence="4" type="ORF">GGX14DRAFT_368381</name>
</gene>
<dbReference type="AlphaFoldDB" id="A0AAD6V7W0"/>
<dbReference type="InterPro" id="IPR001969">
    <property type="entry name" value="Aspartic_peptidase_AS"/>
</dbReference>
<organism evidence="4 5">
    <name type="scientific">Mycena pura</name>
    <dbReference type="NCBI Taxonomy" id="153505"/>
    <lineage>
        <taxon>Eukaryota</taxon>
        <taxon>Fungi</taxon>
        <taxon>Dikarya</taxon>
        <taxon>Basidiomycota</taxon>
        <taxon>Agaricomycotina</taxon>
        <taxon>Agaricomycetes</taxon>
        <taxon>Agaricomycetidae</taxon>
        <taxon>Agaricales</taxon>
        <taxon>Marasmiineae</taxon>
        <taxon>Mycenaceae</taxon>
        <taxon>Mycena</taxon>
    </lineage>
</organism>
<dbReference type="EMBL" id="JARJCW010000045">
    <property type="protein sequence ID" value="KAJ7204965.1"/>
    <property type="molecule type" value="Genomic_DNA"/>
</dbReference>
<feature type="compositionally biased region" description="Pro residues" evidence="2">
    <location>
        <begin position="443"/>
        <end position="454"/>
    </location>
</feature>
<dbReference type="Proteomes" id="UP001219525">
    <property type="component" value="Unassembled WGS sequence"/>
</dbReference>
<feature type="compositionally biased region" description="Acidic residues" evidence="2">
    <location>
        <begin position="767"/>
        <end position="777"/>
    </location>
</feature>
<accession>A0AAD6V7W0</accession>
<dbReference type="Gene3D" id="2.40.70.10">
    <property type="entry name" value="Acid Proteases"/>
    <property type="match status" value="1"/>
</dbReference>
<dbReference type="SUPFAM" id="SSF50630">
    <property type="entry name" value="Acid proteases"/>
    <property type="match status" value="1"/>
</dbReference>
<feature type="compositionally biased region" description="Basic and acidic residues" evidence="2">
    <location>
        <begin position="460"/>
        <end position="488"/>
    </location>
</feature>
<feature type="region of interest" description="Disordered" evidence="2">
    <location>
        <begin position="748"/>
        <end position="777"/>
    </location>
</feature>
<evidence type="ECO:0000259" key="3">
    <source>
        <dbReference type="Pfam" id="PF13352"/>
    </source>
</evidence>
<feature type="compositionally biased region" description="Basic and acidic residues" evidence="2">
    <location>
        <begin position="432"/>
        <end position="442"/>
    </location>
</feature>
<dbReference type="Pfam" id="PF13352">
    <property type="entry name" value="DUF4100"/>
    <property type="match status" value="1"/>
</dbReference>
<evidence type="ECO:0000313" key="4">
    <source>
        <dbReference type="EMBL" id="KAJ7204965.1"/>
    </source>
</evidence>
<evidence type="ECO:0000256" key="1">
    <source>
        <dbReference type="ARBA" id="ARBA00022750"/>
    </source>
</evidence>
<sequence>MSAVPLQTIIPLPIPRTPEAPSFDGTHLSAILKQHGRRAGLSEDELVPYILQYCTEDVKKVLRFSPELKATASSWSDAVEEMKVYYSSDDKPTYYSVDDLRQFCQETRAQPAFQKPAEAEQYLRRFREISGSILADKRLPDGHINLYFVSGLPQDTLDAVYQKLPSSQRVVSNPPSMKEVRKILNGLLNEDSLRNYARTAFGDVETAAVPPAVTPVQRAVRFEPIRQAPAAVPPVVIPPQSVVDDLRAQMEQMRINQAEILSRLDQRAPSQERRATTPEGRQTRCFVCGQAAPQTHKLGWRFCPTAIELIKEDLVTSDSAGRLVAKDGSDLPRTFEDGGVARVLRQRVREQARNSAALAAQYDGYPAVGGQMYGVASGQQYADPALRSGRDTSSRTEPYARPPSKTRPQAPKPPTQGLNPPQSGPSAPTAPPRRDPPPHLHPDPTPSAPLPPLHPLNTEEGWREHERQKKMDSKGKGKEDVEMNDPSRRNWRFTSDIQEGTSINAVFDTTMGAQVTLPVRDILAISPALQKKVQEATHRRREYVTGRGEYEILSPEVEPRVERSRRESEIATGLTPNTFTQSLGITEDGRRLAEHFSSLHAVPRLPSRYLAFATGSVTVRINNRDVQCLVDTGSELNLVSNSLVNSLGLPIDIEGTRWSLSGVIGDSERLMGLCRDVPMLVGGHDFNHHLFVSRHSPGKQEIILGQPWIQWFSGWIDFDREGWMDLALWKGGDRSVAPTIKVRLLRPGNERNQSSFQPHQHATVADYESDDEDDGNF</sequence>
<protein>
    <recommendedName>
        <fullName evidence="3">DUF4100 domain-containing protein</fullName>
    </recommendedName>
</protein>
<reference evidence="4" key="1">
    <citation type="submission" date="2023-03" db="EMBL/GenBank/DDBJ databases">
        <title>Massive genome expansion in bonnet fungi (Mycena s.s.) driven by repeated elements and novel gene families across ecological guilds.</title>
        <authorList>
            <consortium name="Lawrence Berkeley National Laboratory"/>
            <person name="Harder C.B."/>
            <person name="Miyauchi S."/>
            <person name="Viragh M."/>
            <person name="Kuo A."/>
            <person name="Thoen E."/>
            <person name="Andreopoulos B."/>
            <person name="Lu D."/>
            <person name="Skrede I."/>
            <person name="Drula E."/>
            <person name="Henrissat B."/>
            <person name="Morin E."/>
            <person name="Kohler A."/>
            <person name="Barry K."/>
            <person name="LaButti K."/>
            <person name="Morin E."/>
            <person name="Salamov A."/>
            <person name="Lipzen A."/>
            <person name="Mereny Z."/>
            <person name="Hegedus B."/>
            <person name="Baldrian P."/>
            <person name="Stursova M."/>
            <person name="Weitz H."/>
            <person name="Taylor A."/>
            <person name="Grigoriev I.V."/>
            <person name="Nagy L.G."/>
            <person name="Martin F."/>
            <person name="Kauserud H."/>
        </authorList>
    </citation>
    <scope>NUCLEOTIDE SEQUENCE</scope>
    <source>
        <strain evidence="4">9144</strain>
    </source>
</reference>
<dbReference type="GO" id="GO:0006508">
    <property type="term" value="P:proteolysis"/>
    <property type="evidence" value="ECO:0007669"/>
    <property type="project" value="InterPro"/>
</dbReference>
<evidence type="ECO:0000256" key="2">
    <source>
        <dbReference type="SAM" id="MobiDB-lite"/>
    </source>
</evidence>